<feature type="domain" description="Sialate O-acetylesterase" evidence="2">
    <location>
        <begin position="429"/>
        <end position="521"/>
    </location>
</feature>
<dbReference type="PANTHER" id="PTHR22901:SF0">
    <property type="entry name" value="SIALATE O-ACETYLESTERASE"/>
    <property type="match status" value="1"/>
</dbReference>
<dbReference type="InterPro" id="IPR008979">
    <property type="entry name" value="Galactose-bd-like_sf"/>
</dbReference>
<dbReference type="InterPro" id="IPR039329">
    <property type="entry name" value="SIAE"/>
</dbReference>
<evidence type="ECO:0000313" key="3">
    <source>
        <dbReference type="EMBL" id="MBT1688980.1"/>
    </source>
</evidence>
<dbReference type="Gene3D" id="3.40.50.1110">
    <property type="entry name" value="SGNH hydrolase"/>
    <property type="match status" value="2"/>
</dbReference>
<feature type="domain" description="Sialate O-acetylesterase" evidence="2">
    <location>
        <begin position="106"/>
        <end position="219"/>
    </location>
</feature>
<dbReference type="Gene3D" id="2.60.120.260">
    <property type="entry name" value="Galactose-binding domain-like"/>
    <property type="match status" value="1"/>
</dbReference>
<sequence length="649" mass="71465">MKDRSVRRGMVVLAWLLSSTLLPAQVKLPALVRDSMIVQRDAKVKIWGWASPGERVQVALARKHYKATAGADGTWSILAGPLPAGGPYTIDIQASNKITLRNILAGDVWLCAGQSNMVHSLALHQERYKQDIAQANYPQIRNFTVPVTADLQGPREDLPGGRWKAANPSDVKGFSVIAYFFARALYEKYRVPVGIINTSAGGTPIEAWTSEDGLRAFPAAMVSLRQNKDSAYVHRVNRGARAAYDAWEAAVRSEPGFSAGARDAAEVTVKDWRPVYVPGYWEDQGIRDLDGIVRYRRVIELPASAAGKPARLALGRIVDADDVYINGVAVGHTGYQYPQRRYQVPAGVLKAGRNVLTVRVTNYHGKGGFVPDKPYRLVVDSDTVDLTGHWQYTIDVVFHAPEPVAEIIPPRSQPAALFNGMVAPLVPYAIKGVVWYQGESNTDTPEEYRKLLPALIADWRQQWQHAALPFLFVQLPNFNEVNYLPVESRWASLREAQRQALRVPRTAMVVAIDVGEWNDIHPGNKKPIGDRLALAARRLVYDDRQVVSSGPVFQGARLAGRSVVLSFREIGTGLATSDGDAPGQFAVAGVDKVYKRATGRIVDDAVVVSSAFVEHPVYVRYAWGDNPAKANLVNREGLPASPFEERVVE</sequence>
<keyword evidence="4" id="KW-1185">Reference proteome</keyword>
<dbReference type="GO" id="GO:0001681">
    <property type="term" value="F:sialate O-acetylesterase activity"/>
    <property type="evidence" value="ECO:0007669"/>
    <property type="project" value="InterPro"/>
</dbReference>
<reference evidence="3 4" key="1">
    <citation type="submission" date="2021-05" db="EMBL/GenBank/DDBJ databases">
        <title>A Polyphasic approach of four new species of the genus Ohtaekwangia: Ohtaekwangia histidinii sp. nov., Ohtaekwangia cretensis sp. nov., Ohtaekwangia indiensis sp. nov., Ohtaekwangia reichenbachii sp. nov. from diverse environment.</title>
        <authorList>
            <person name="Octaviana S."/>
        </authorList>
    </citation>
    <scope>NUCLEOTIDE SEQUENCE [LARGE SCALE GENOMIC DNA]</scope>
    <source>
        <strain evidence="3 4">PWU37</strain>
    </source>
</reference>
<gene>
    <name evidence="3" type="ORF">KK078_20615</name>
</gene>
<dbReference type="SUPFAM" id="SSF52266">
    <property type="entry name" value="SGNH hydrolase"/>
    <property type="match status" value="1"/>
</dbReference>
<protein>
    <submittedName>
        <fullName evidence="3">Sialate O-acetylesterase</fullName>
    </submittedName>
</protein>
<dbReference type="SUPFAM" id="SSF49785">
    <property type="entry name" value="Galactose-binding domain-like"/>
    <property type="match status" value="1"/>
</dbReference>
<dbReference type="RefSeq" id="WP_254092206.1">
    <property type="nucleotide sequence ID" value="NZ_JAHESC010000033.1"/>
</dbReference>
<evidence type="ECO:0000256" key="1">
    <source>
        <dbReference type="ARBA" id="ARBA00022801"/>
    </source>
</evidence>
<name>A0AAP2DDX3_9BACT</name>
<dbReference type="InterPro" id="IPR036514">
    <property type="entry name" value="SGNH_hydro_sf"/>
</dbReference>
<dbReference type="InterPro" id="IPR013783">
    <property type="entry name" value="Ig-like_fold"/>
</dbReference>
<dbReference type="GO" id="GO:0005975">
    <property type="term" value="P:carbohydrate metabolic process"/>
    <property type="evidence" value="ECO:0007669"/>
    <property type="project" value="TreeGrafter"/>
</dbReference>
<accession>A0AAP2DDX3</accession>
<proteinExistence type="predicted"/>
<dbReference type="Pfam" id="PF03629">
    <property type="entry name" value="SASA"/>
    <property type="match status" value="2"/>
</dbReference>
<dbReference type="PANTHER" id="PTHR22901">
    <property type="entry name" value="SIALATE O-ACETYLESTERASE"/>
    <property type="match status" value="1"/>
</dbReference>
<keyword evidence="1" id="KW-0378">Hydrolase</keyword>
<comment type="caution">
    <text evidence="3">The sequence shown here is derived from an EMBL/GenBank/DDBJ whole genome shotgun (WGS) entry which is preliminary data.</text>
</comment>
<dbReference type="InterPro" id="IPR005181">
    <property type="entry name" value="SASA"/>
</dbReference>
<dbReference type="Gene3D" id="2.60.40.10">
    <property type="entry name" value="Immunoglobulins"/>
    <property type="match status" value="1"/>
</dbReference>
<dbReference type="EMBL" id="JAHESC010000033">
    <property type="protein sequence ID" value="MBT1688980.1"/>
    <property type="molecule type" value="Genomic_DNA"/>
</dbReference>
<organism evidence="3 4">
    <name type="scientific">Dawidia soli</name>
    <dbReference type="NCBI Taxonomy" id="2782352"/>
    <lineage>
        <taxon>Bacteria</taxon>
        <taxon>Pseudomonadati</taxon>
        <taxon>Bacteroidota</taxon>
        <taxon>Cytophagia</taxon>
        <taxon>Cytophagales</taxon>
        <taxon>Chryseotaleaceae</taxon>
        <taxon>Dawidia</taxon>
    </lineage>
</organism>
<dbReference type="Proteomes" id="UP001319180">
    <property type="component" value="Unassembled WGS sequence"/>
</dbReference>
<evidence type="ECO:0000313" key="4">
    <source>
        <dbReference type="Proteomes" id="UP001319180"/>
    </source>
</evidence>
<dbReference type="AlphaFoldDB" id="A0AAP2DDX3"/>
<evidence type="ECO:0000259" key="2">
    <source>
        <dbReference type="Pfam" id="PF03629"/>
    </source>
</evidence>